<dbReference type="GO" id="GO:0045892">
    <property type="term" value="P:negative regulation of DNA-templated transcription"/>
    <property type="evidence" value="ECO:0007669"/>
    <property type="project" value="UniProtKB-ARBA"/>
</dbReference>
<evidence type="ECO:0000259" key="4">
    <source>
        <dbReference type="PROSITE" id="PS50043"/>
    </source>
</evidence>
<dbReference type="Gene3D" id="3.30.450.40">
    <property type="match status" value="1"/>
</dbReference>
<dbReference type="Pfam" id="PF00196">
    <property type="entry name" value="GerE"/>
    <property type="match status" value="1"/>
</dbReference>
<dbReference type="InterPro" id="IPR029016">
    <property type="entry name" value="GAF-like_dom_sf"/>
</dbReference>
<organism evidence="5 6">
    <name type="scientific">Exobacillus caeni</name>
    <dbReference type="NCBI Taxonomy" id="2574798"/>
    <lineage>
        <taxon>Bacteria</taxon>
        <taxon>Bacillati</taxon>
        <taxon>Bacillota</taxon>
        <taxon>Bacilli</taxon>
        <taxon>Bacillales</taxon>
        <taxon>Guptibacillaceae</taxon>
        <taxon>Exobacillus</taxon>
    </lineage>
</organism>
<sequence>MIVEKVEDYINSAKQIKDPIRRIEKLMVGGVTLFPFQRASIFTYSPLTNVGEGVLFIEGSKVKSFHEVREDVRSIPHVYSALVKNKSQFIVINNSTFSFPEKYVNMFSLSSLLVIPLSHQDVSIGCVFIDRFNGQIDRKLIRQLENYFQHLTESIFKVTKQHEDFLHFSERQCDILQLLSNGCSTKEIAGRLEISEFTVRDYLTAISRKLDARNRTEAVAIALRKGIIQ</sequence>
<dbReference type="GO" id="GO:0003677">
    <property type="term" value="F:DNA binding"/>
    <property type="evidence" value="ECO:0007669"/>
    <property type="project" value="UniProtKB-KW"/>
</dbReference>
<feature type="domain" description="HTH luxR-type" evidence="4">
    <location>
        <begin position="161"/>
        <end position="226"/>
    </location>
</feature>
<dbReference type="CDD" id="cd06170">
    <property type="entry name" value="LuxR_C_like"/>
    <property type="match status" value="1"/>
</dbReference>
<dbReference type="AlphaFoldDB" id="A0A5R9F0J9"/>
<reference evidence="5 6" key="1">
    <citation type="submission" date="2019-04" db="EMBL/GenBank/DDBJ databases">
        <title>Bacillus caeni sp. nov., a bacterium isolated from mangrove sediment.</title>
        <authorList>
            <person name="Huang H."/>
            <person name="Mo K."/>
            <person name="Hu Y."/>
        </authorList>
    </citation>
    <scope>NUCLEOTIDE SEQUENCE [LARGE SCALE GENOMIC DNA]</scope>
    <source>
        <strain evidence="5 6">HB172195</strain>
    </source>
</reference>
<evidence type="ECO:0000313" key="6">
    <source>
        <dbReference type="Proteomes" id="UP000308230"/>
    </source>
</evidence>
<dbReference type="InterPro" id="IPR000792">
    <property type="entry name" value="Tscrpt_reg_LuxR_C"/>
</dbReference>
<name>A0A5R9F0J9_9BACL</name>
<evidence type="ECO:0000256" key="3">
    <source>
        <dbReference type="ARBA" id="ARBA00023163"/>
    </source>
</evidence>
<accession>A0A5R9F0J9</accession>
<evidence type="ECO:0000256" key="1">
    <source>
        <dbReference type="ARBA" id="ARBA00023015"/>
    </source>
</evidence>
<evidence type="ECO:0000313" key="5">
    <source>
        <dbReference type="EMBL" id="TLS36219.1"/>
    </source>
</evidence>
<proteinExistence type="predicted"/>
<dbReference type="PRINTS" id="PR00038">
    <property type="entry name" value="HTHLUXR"/>
</dbReference>
<evidence type="ECO:0000256" key="2">
    <source>
        <dbReference type="ARBA" id="ARBA00023125"/>
    </source>
</evidence>
<dbReference type="PROSITE" id="PS00622">
    <property type="entry name" value="HTH_LUXR_1"/>
    <property type="match status" value="1"/>
</dbReference>
<keyword evidence="3" id="KW-0804">Transcription</keyword>
<keyword evidence="6" id="KW-1185">Reference proteome</keyword>
<dbReference type="Proteomes" id="UP000308230">
    <property type="component" value="Unassembled WGS sequence"/>
</dbReference>
<protein>
    <submittedName>
        <fullName evidence="5">Response regulator transcription factor</fullName>
    </submittedName>
</protein>
<dbReference type="SUPFAM" id="SSF46894">
    <property type="entry name" value="C-terminal effector domain of the bipartite response regulators"/>
    <property type="match status" value="1"/>
</dbReference>
<dbReference type="OrthoDB" id="2825042at2"/>
<dbReference type="SMART" id="SM00421">
    <property type="entry name" value="HTH_LUXR"/>
    <property type="match status" value="1"/>
</dbReference>
<gene>
    <name evidence="5" type="ORF">FCL54_16425</name>
</gene>
<dbReference type="PANTHER" id="PTHR44688:SF16">
    <property type="entry name" value="DNA-BINDING TRANSCRIPTIONAL ACTIVATOR DEVR_DOSR"/>
    <property type="match status" value="1"/>
</dbReference>
<dbReference type="InterPro" id="IPR016032">
    <property type="entry name" value="Sig_transdc_resp-reg_C-effctor"/>
</dbReference>
<keyword evidence="2" id="KW-0238">DNA-binding</keyword>
<dbReference type="RefSeq" id="WP_138127829.1">
    <property type="nucleotide sequence ID" value="NZ_SWLG01000012.1"/>
</dbReference>
<dbReference type="PROSITE" id="PS50043">
    <property type="entry name" value="HTH_LUXR_2"/>
    <property type="match status" value="1"/>
</dbReference>
<dbReference type="Gene3D" id="1.10.10.10">
    <property type="entry name" value="Winged helix-like DNA-binding domain superfamily/Winged helix DNA-binding domain"/>
    <property type="match status" value="1"/>
</dbReference>
<dbReference type="InterPro" id="IPR036388">
    <property type="entry name" value="WH-like_DNA-bd_sf"/>
</dbReference>
<keyword evidence="1" id="KW-0805">Transcription regulation</keyword>
<dbReference type="EMBL" id="SWLG01000012">
    <property type="protein sequence ID" value="TLS36219.1"/>
    <property type="molecule type" value="Genomic_DNA"/>
</dbReference>
<comment type="caution">
    <text evidence="5">The sequence shown here is derived from an EMBL/GenBank/DDBJ whole genome shotgun (WGS) entry which is preliminary data.</text>
</comment>
<dbReference type="PANTHER" id="PTHR44688">
    <property type="entry name" value="DNA-BINDING TRANSCRIPTIONAL ACTIVATOR DEVR_DOSR"/>
    <property type="match status" value="1"/>
</dbReference>